<organism evidence="1 2">
    <name type="scientific">Bacteroides ovatus</name>
    <dbReference type="NCBI Taxonomy" id="28116"/>
    <lineage>
        <taxon>Bacteria</taxon>
        <taxon>Pseudomonadati</taxon>
        <taxon>Bacteroidota</taxon>
        <taxon>Bacteroidia</taxon>
        <taxon>Bacteroidales</taxon>
        <taxon>Bacteroidaceae</taxon>
        <taxon>Bacteroides</taxon>
    </lineage>
</organism>
<sequence>MDTLKKEIAVLMQCSDFKEIEKQLQVINKLIVTNYMFELNNGLRIYPIEVEAYFKDAKFNDEFVHGNELQKNNYGRFYVHRTGITKNSKFKGGTRGGIDICLSDDVNAYYGILIRSAKFDDGTIKFGPNNVLKFIVEDKNVDYDTLEKESVLKEAVKDCRDGESKSIIMHSTRVGLSDKQSDDFKNLQLRTIIGPLLSSYAYKEKENVFRNYIVNDNISKEEAEKISIDILGYCPKSLIESVYQA</sequence>
<evidence type="ECO:0000313" key="2">
    <source>
        <dbReference type="Proteomes" id="UP000183670"/>
    </source>
</evidence>
<name>A0A1G6G902_BACOV</name>
<gene>
    <name evidence="1" type="ORF">SAMN05192581_102575</name>
</gene>
<dbReference type="Proteomes" id="UP000183670">
    <property type="component" value="Unassembled WGS sequence"/>
</dbReference>
<accession>A0A1G6G902</accession>
<dbReference type="AlphaFoldDB" id="A0A1G6G902"/>
<proteinExistence type="predicted"/>
<protein>
    <submittedName>
        <fullName evidence="1">Uncharacterized protein</fullName>
    </submittedName>
</protein>
<reference evidence="1 2" key="1">
    <citation type="submission" date="2016-10" db="EMBL/GenBank/DDBJ databases">
        <authorList>
            <person name="de Groot N.N."/>
        </authorList>
    </citation>
    <scope>NUCLEOTIDE SEQUENCE [LARGE SCALE GENOMIC DNA]</scope>
    <source>
        <strain evidence="1 2">NLAE-zl-C500</strain>
    </source>
</reference>
<dbReference type="EMBL" id="FMYE01000025">
    <property type="protein sequence ID" value="SDB77666.1"/>
    <property type="molecule type" value="Genomic_DNA"/>
</dbReference>
<evidence type="ECO:0000313" key="1">
    <source>
        <dbReference type="EMBL" id="SDB77666.1"/>
    </source>
</evidence>
<dbReference type="RefSeq" id="WP_074558566.1">
    <property type="nucleotide sequence ID" value="NZ_FMYE01000025.1"/>
</dbReference>